<dbReference type="SUPFAM" id="SSF52540">
    <property type="entry name" value="P-loop containing nucleoside triphosphate hydrolases"/>
    <property type="match status" value="2"/>
</dbReference>
<dbReference type="SMART" id="SM01073">
    <property type="entry name" value="CDC48_N"/>
    <property type="match status" value="1"/>
</dbReference>
<dbReference type="SMART" id="SM01072">
    <property type="entry name" value="CDC48_2"/>
    <property type="match status" value="1"/>
</dbReference>
<feature type="domain" description="CDC48 N-terminal subdomain" evidence="11">
    <location>
        <begin position="30"/>
        <end position="113"/>
    </location>
</feature>
<dbReference type="GO" id="GO:0009524">
    <property type="term" value="C:phragmoplast"/>
    <property type="evidence" value="ECO:0007669"/>
    <property type="project" value="UniProtKB-SubCell"/>
</dbReference>
<keyword evidence="3 7" id="KW-0067">ATP-binding</keyword>
<proteinExistence type="inferred from homology"/>
<dbReference type="EMBL" id="LR031879">
    <property type="protein sequence ID" value="VDD57224.1"/>
    <property type="molecule type" value="Genomic_DNA"/>
</dbReference>
<dbReference type="InterPro" id="IPR050168">
    <property type="entry name" value="AAA_ATPase_domain"/>
</dbReference>
<evidence type="ECO:0000256" key="1">
    <source>
        <dbReference type="ARBA" id="ARBA00022618"/>
    </source>
</evidence>
<dbReference type="Gene3D" id="3.10.330.10">
    <property type="match status" value="1"/>
</dbReference>
<evidence type="ECO:0000256" key="2">
    <source>
        <dbReference type="ARBA" id="ARBA00022741"/>
    </source>
</evidence>
<comment type="subcellular location">
    <subcellularLocation>
        <location evidence="6">Cytoplasm</location>
        <location evidence="6">Cytoskeleton</location>
        <location evidence="6">Phragmoplast</location>
    </subcellularLocation>
</comment>
<feature type="domain" description="CDC48" evidence="10">
    <location>
        <begin position="130"/>
        <end position="196"/>
    </location>
</feature>
<evidence type="ECO:0000256" key="3">
    <source>
        <dbReference type="ARBA" id="ARBA00022840"/>
    </source>
</evidence>
<dbReference type="GO" id="GO:0005524">
    <property type="term" value="F:ATP binding"/>
    <property type="evidence" value="ECO:0007669"/>
    <property type="project" value="UniProtKB-KW"/>
</dbReference>
<organism evidence="12">
    <name type="scientific">Brassica oleracea</name>
    <name type="common">Wild cabbage</name>
    <dbReference type="NCBI Taxonomy" id="3712"/>
    <lineage>
        <taxon>Eukaryota</taxon>
        <taxon>Viridiplantae</taxon>
        <taxon>Streptophyta</taxon>
        <taxon>Embryophyta</taxon>
        <taxon>Tracheophyta</taxon>
        <taxon>Spermatophyta</taxon>
        <taxon>Magnoliopsida</taxon>
        <taxon>eudicotyledons</taxon>
        <taxon>Gunneridae</taxon>
        <taxon>Pentapetalae</taxon>
        <taxon>rosids</taxon>
        <taxon>malvids</taxon>
        <taxon>Brassicales</taxon>
        <taxon>Brassicaceae</taxon>
        <taxon>Brassiceae</taxon>
        <taxon>Brassica</taxon>
    </lineage>
</organism>
<dbReference type="GO" id="GO:0031981">
    <property type="term" value="C:nuclear lumen"/>
    <property type="evidence" value="ECO:0007669"/>
    <property type="project" value="UniProtKB-ARBA"/>
</dbReference>
<dbReference type="SUPFAM" id="SSF50692">
    <property type="entry name" value="ADC-like"/>
    <property type="match status" value="1"/>
</dbReference>
<dbReference type="SUPFAM" id="SSF54585">
    <property type="entry name" value="Cdc48 domain 2-like"/>
    <property type="match status" value="1"/>
</dbReference>
<dbReference type="Gene3D" id="3.40.50.300">
    <property type="entry name" value="P-loop containing nucleotide triphosphate hydrolases"/>
    <property type="match status" value="2"/>
</dbReference>
<dbReference type="Pfam" id="PF02359">
    <property type="entry name" value="CDC48_N"/>
    <property type="match status" value="1"/>
</dbReference>
<sequence length="640" mass="71072">MANQADSSDSKGTKKDFSTAILERKKAANRLVVDEAINDDNSIVSLHPDTMEKLQLFRGEVVLIKGKKRKDTVCIALADDTCAEPKIRMNKVVRSNLRVRLGDVISLHQCPDVKYGNRVHVLPIDDTIEGVTGNIFDAYLKPYFLEAYRPVRKGDLFLVRGGMRSIEFKVIETDPAEYCIVAPDTDIFCEGERIKREDEERHPQLFKSIGVKPPKGILLYGPPGTGKTLLARAVANETGAFFLCINGPEIMSKMAGESESNLRKAFKEAEKNAPSIIFIDEIDSIAPKRDKTNGEVERRIVSQLLTLMDGLKARAHVIVMGATNRPNSIDSALRRFGRFDREIDIGVPDEIGRLEVLRIHTKNMKLAEDVDLERASKDTHGYAGADLAALCTEAALQCIREKMDVIDIEDEEIDAEILNSMAVTNEHYLTALGNSNPSALRETVVEVPNVSWVDIGGLENVKRELQETVQYPVEHPDKFEKFGMSPSKGVLFYGPPGCGKTLLAKAIANECQANFISIKGPELLTMWFGESEANVREIFDKARQSAPCVLFFDELDSIATQRGNSVGDAGGAADRRWMVCLLRRLSLSSEQRTDQISLTLRFFVLVVLISSSTFLSLMRSLVTRSFKSCLRKSPVAKDVA</sequence>
<dbReference type="FunFam" id="3.40.50.300:FF:004178">
    <property type="entry name" value="Uncharacterized protein"/>
    <property type="match status" value="1"/>
</dbReference>
<dbReference type="PROSITE" id="PS00674">
    <property type="entry name" value="AAA"/>
    <property type="match status" value="1"/>
</dbReference>
<dbReference type="InterPro" id="IPR003338">
    <property type="entry name" value="CDC4_N-term_subdom"/>
</dbReference>
<dbReference type="Pfam" id="PF00004">
    <property type="entry name" value="AAA"/>
    <property type="match status" value="2"/>
</dbReference>
<dbReference type="GO" id="GO:0051301">
    <property type="term" value="P:cell division"/>
    <property type="evidence" value="ECO:0007669"/>
    <property type="project" value="UniProtKB-KW"/>
</dbReference>
<evidence type="ECO:0000256" key="5">
    <source>
        <dbReference type="ARBA" id="ARBA00058534"/>
    </source>
</evidence>
<dbReference type="InterPro" id="IPR009010">
    <property type="entry name" value="Asp_de-COase-like_dom_sf"/>
</dbReference>
<comment type="function">
    <text evidence="5">Probably functions in cell division and growth processes. Interacts with certain SNAREs as part of specialized membrane fusion events where vesicles from the same organelle fuse (homotypic fusion).</text>
</comment>
<keyword evidence="1" id="KW-0132">Cell division</keyword>
<evidence type="ECO:0000256" key="7">
    <source>
        <dbReference type="RuleBase" id="RU003651"/>
    </source>
</evidence>
<dbReference type="SMART" id="SM00382">
    <property type="entry name" value="AAA"/>
    <property type="match status" value="2"/>
</dbReference>
<evidence type="ECO:0000256" key="6">
    <source>
        <dbReference type="ARBA" id="ARBA00060413"/>
    </source>
</evidence>
<dbReference type="Gene3D" id="1.10.8.60">
    <property type="match status" value="1"/>
</dbReference>
<gene>
    <name evidence="12" type="ORF">BOLC8T50453H</name>
</gene>
<dbReference type="AlphaFoldDB" id="A0A3P6GEA7"/>
<dbReference type="InterPro" id="IPR003593">
    <property type="entry name" value="AAA+_ATPase"/>
</dbReference>
<comment type="similarity">
    <text evidence="7">Belongs to the AAA ATPase family.</text>
</comment>
<dbReference type="InterPro" id="IPR041569">
    <property type="entry name" value="AAA_lid_3"/>
</dbReference>
<reference evidence="12" key="1">
    <citation type="submission" date="2018-11" db="EMBL/GenBank/DDBJ databases">
        <authorList>
            <consortium name="Genoscope - CEA"/>
            <person name="William W."/>
        </authorList>
    </citation>
    <scope>NUCLEOTIDE SEQUENCE</scope>
</reference>
<keyword evidence="2 7" id="KW-0547">Nucleotide-binding</keyword>
<keyword evidence="8" id="KW-0472">Membrane</keyword>
<dbReference type="FunFam" id="2.40.40.20:FF:000003">
    <property type="entry name" value="Transitional endoplasmic reticulum ATPase"/>
    <property type="match status" value="1"/>
</dbReference>
<dbReference type="Pfam" id="PF17862">
    <property type="entry name" value="AAA_lid_3"/>
    <property type="match status" value="1"/>
</dbReference>
<feature type="domain" description="AAA+ ATPase" evidence="9">
    <location>
        <begin position="213"/>
        <end position="349"/>
    </location>
</feature>
<dbReference type="FunFam" id="1.10.8.60:FF:000004">
    <property type="entry name" value="Cell division control 48"/>
    <property type="match status" value="1"/>
</dbReference>
<evidence type="ECO:0000256" key="8">
    <source>
        <dbReference type="SAM" id="Phobius"/>
    </source>
</evidence>
<dbReference type="FunFam" id="3.10.330.10:FF:000001">
    <property type="entry name" value="Cell division control 48"/>
    <property type="match status" value="1"/>
</dbReference>
<dbReference type="PANTHER" id="PTHR23077">
    <property type="entry name" value="AAA-FAMILY ATPASE"/>
    <property type="match status" value="1"/>
</dbReference>
<dbReference type="FunFam" id="3.40.50.300:FF:000012">
    <property type="entry name" value="Transitional endoplasmic reticulum ATPase"/>
    <property type="match status" value="1"/>
</dbReference>
<keyword evidence="4" id="KW-0131">Cell cycle</keyword>
<evidence type="ECO:0008006" key="13">
    <source>
        <dbReference type="Google" id="ProtNLM"/>
    </source>
</evidence>
<evidence type="ECO:0000259" key="11">
    <source>
        <dbReference type="SMART" id="SM01073"/>
    </source>
</evidence>
<dbReference type="Pfam" id="PF02933">
    <property type="entry name" value="CDC48_2"/>
    <property type="match status" value="1"/>
</dbReference>
<dbReference type="InterPro" id="IPR003959">
    <property type="entry name" value="ATPase_AAA_core"/>
</dbReference>
<dbReference type="InterPro" id="IPR004201">
    <property type="entry name" value="Cdc48_dom2"/>
</dbReference>
<dbReference type="InterPro" id="IPR029067">
    <property type="entry name" value="CDC48_domain_2-like_sf"/>
</dbReference>
<feature type="transmembrane region" description="Helical" evidence="8">
    <location>
        <begin position="602"/>
        <end position="622"/>
    </location>
</feature>
<dbReference type="InterPro" id="IPR027417">
    <property type="entry name" value="P-loop_NTPase"/>
</dbReference>
<evidence type="ECO:0000313" key="12">
    <source>
        <dbReference type="EMBL" id="VDD57224.1"/>
    </source>
</evidence>
<evidence type="ECO:0000259" key="9">
    <source>
        <dbReference type="SMART" id="SM00382"/>
    </source>
</evidence>
<dbReference type="GO" id="GO:0016887">
    <property type="term" value="F:ATP hydrolysis activity"/>
    <property type="evidence" value="ECO:0007669"/>
    <property type="project" value="InterPro"/>
</dbReference>
<name>A0A3P6GEA7_BRAOL</name>
<keyword evidence="8" id="KW-1133">Transmembrane helix</keyword>
<accession>A0A3P6GEA7</accession>
<dbReference type="Gene3D" id="2.40.40.20">
    <property type="match status" value="1"/>
</dbReference>
<feature type="domain" description="AAA+ ATPase" evidence="9">
    <location>
        <begin position="486"/>
        <end position="612"/>
    </location>
</feature>
<evidence type="ECO:0000256" key="4">
    <source>
        <dbReference type="ARBA" id="ARBA00023306"/>
    </source>
</evidence>
<evidence type="ECO:0000259" key="10">
    <source>
        <dbReference type="SMART" id="SM01072"/>
    </source>
</evidence>
<protein>
    <recommendedName>
        <fullName evidence="13">Vesicle-fusing ATPase</fullName>
    </recommendedName>
</protein>
<keyword evidence="8" id="KW-0812">Transmembrane</keyword>
<dbReference type="InterPro" id="IPR003960">
    <property type="entry name" value="ATPase_AAA_CS"/>
</dbReference>